<evidence type="ECO:0008006" key="3">
    <source>
        <dbReference type="Google" id="ProtNLM"/>
    </source>
</evidence>
<keyword evidence="2" id="KW-1185">Reference proteome</keyword>
<dbReference type="Proteomes" id="UP000000600">
    <property type="component" value="Unassembled WGS sequence"/>
</dbReference>
<name>A0DFV9_PARTE</name>
<proteinExistence type="predicted"/>
<dbReference type="EMBL" id="CT868426">
    <property type="protein sequence ID" value="CAK81926.1"/>
    <property type="molecule type" value="Genomic_DNA"/>
</dbReference>
<reference evidence="1 2" key="1">
    <citation type="journal article" date="2006" name="Nature">
        <title>Global trends of whole-genome duplications revealed by the ciliate Paramecium tetraurelia.</title>
        <authorList>
            <consortium name="Genoscope"/>
            <person name="Aury J.-M."/>
            <person name="Jaillon O."/>
            <person name="Duret L."/>
            <person name="Noel B."/>
            <person name="Jubin C."/>
            <person name="Porcel B.M."/>
            <person name="Segurens B."/>
            <person name="Daubin V."/>
            <person name="Anthouard V."/>
            <person name="Aiach N."/>
            <person name="Arnaiz O."/>
            <person name="Billaut A."/>
            <person name="Beisson J."/>
            <person name="Blanc I."/>
            <person name="Bouhouche K."/>
            <person name="Camara F."/>
            <person name="Duharcourt S."/>
            <person name="Guigo R."/>
            <person name="Gogendeau D."/>
            <person name="Katinka M."/>
            <person name="Keller A.-M."/>
            <person name="Kissmehl R."/>
            <person name="Klotz C."/>
            <person name="Koll F."/>
            <person name="Le Moue A."/>
            <person name="Lepere C."/>
            <person name="Malinsky S."/>
            <person name="Nowacki M."/>
            <person name="Nowak J.K."/>
            <person name="Plattner H."/>
            <person name="Poulain J."/>
            <person name="Ruiz F."/>
            <person name="Serrano V."/>
            <person name="Zagulski M."/>
            <person name="Dessen P."/>
            <person name="Betermier M."/>
            <person name="Weissenbach J."/>
            <person name="Scarpelli C."/>
            <person name="Schachter V."/>
            <person name="Sperling L."/>
            <person name="Meyer E."/>
            <person name="Cohen J."/>
            <person name="Wincker P."/>
        </authorList>
    </citation>
    <scope>NUCLEOTIDE SEQUENCE [LARGE SCALE GENOMIC DNA]</scope>
    <source>
        <strain evidence="1 2">Stock d4-2</strain>
    </source>
</reference>
<accession>A0DFV9</accession>
<gene>
    <name evidence="1" type="ORF">GSPATT00039488001</name>
</gene>
<evidence type="ECO:0000313" key="2">
    <source>
        <dbReference type="Proteomes" id="UP000000600"/>
    </source>
</evidence>
<protein>
    <recommendedName>
        <fullName evidence="3">Transmembrane protein</fullName>
    </recommendedName>
</protein>
<dbReference type="GeneID" id="5035108"/>
<dbReference type="RefSeq" id="XP_001449323.1">
    <property type="nucleotide sequence ID" value="XM_001449286.1"/>
</dbReference>
<organism evidence="1 2">
    <name type="scientific">Paramecium tetraurelia</name>
    <dbReference type="NCBI Taxonomy" id="5888"/>
    <lineage>
        <taxon>Eukaryota</taxon>
        <taxon>Sar</taxon>
        <taxon>Alveolata</taxon>
        <taxon>Ciliophora</taxon>
        <taxon>Intramacronucleata</taxon>
        <taxon>Oligohymenophorea</taxon>
        <taxon>Peniculida</taxon>
        <taxon>Parameciidae</taxon>
        <taxon>Paramecium</taxon>
    </lineage>
</organism>
<dbReference type="HOGENOM" id="CLU_1296570_0_0_1"/>
<sequence>MKKPDKSNGPKSTLQIVFFDLSIVPSQFNGDWCISQQLVIQNKQPDSTSQSIFLTERCNLMIFTSHIPSLRFNIKNLDQSSSFVILMKAKLPSLENYGLWYPIKEVLKNTFLILGLNVSIMIIRQVSIFSISSTATHINIYRLSGLVVKQGIKNQEEVLDSFQFFYSSKSEISSNQQSLTSNLISSFSSIVQQYSMFRSVGSAKNLQPSYSIV</sequence>
<evidence type="ECO:0000313" key="1">
    <source>
        <dbReference type="EMBL" id="CAK81926.1"/>
    </source>
</evidence>
<dbReference type="InParanoid" id="A0DFV9"/>
<dbReference type="KEGG" id="ptm:GSPATT00039488001"/>
<dbReference type="AlphaFoldDB" id="A0DFV9"/>